<evidence type="ECO:0000256" key="2">
    <source>
        <dbReference type="ARBA" id="ARBA00022503"/>
    </source>
</evidence>
<proteinExistence type="inferred from homology"/>
<keyword evidence="3" id="KW-0479">Metal-binding</keyword>
<dbReference type="InterPro" id="IPR016681">
    <property type="entry name" value="SuccinylGlu_desuccinylase"/>
</dbReference>
<evidence type="ECO:0000256" key="5">
    <source>
        <dbReference type="ARBA" id="ARBA00022833"/>
    </source>
</evidence>
<dbReference type="Pfam" id="PF04952">
    <property type="entry name" value="AstE_AspA_hybrid"/>
    <property type="match status" value="1"/>
</dbReference>
<dbReference type="GO" id="GO:0016788">
    <property type="term" value="F:hydrolase activity, acting on ester bonds"/>
    <property type="evidence" value="ECO:0007669"/>
    <property type="project" value="InterPro"/>
</dbReference>
<keyword evidence="4" id="KW-0378">Hydrolase</keyword>
<dbReference type="HAMAP" id="MF_00767">
    <property type="entry name" value="Arg_catab_AstE"/>
    <property type="match status" value="1"/>
</dbReference>
<evidence type="ECO:0000313" key="9">
    <source>
        <dbReference type="Proteomes" id="UP000695562"/>
    </source>
</evidence>
<dbReference type="GO" id="GO:0019545">
    <property type="term" value="P:L-arginine catabolic process to succinate"/>
    <property type="evidence" value="ECO:0007669"/>
    <property type="project" value="InterPro"/>
</dbReference>
<dbReference type="PANTHER" id="PTHR15162">
    <property type="entry name" value="ASPARTOACYLASE"/>
    <property type="match status" value="1"/>
</dbReference>
<dbReference type="CDD" id="cd03855">
    <property type="entry name" value="M14_ASTE"/>
    <property type="match status" value="1"/>
</dbReference>
<name>A0A8J4PPQ5_9MYCE</name>
<dbReference type="InterPro" id="IPR055438">
    <property type="entry name" value="AstE_AspA_cat"/>
</dbReference>
<dbReference type="Gene3D" id="3.40.630.10">
    <property type="entry name" value="Zn peptidases"/>
    <property type="match status" value="1"/>
</dbReference>
<comment type="cofactor">
    <cofactor evidence="1">
        <name>Zn(2+)</name>
        <dbReference type="ChEBI" id="CHEBI:29105"/>
    </cofactor>
</comment>
<sequence length="334" mass="37909">MNQQIDIQDFLSLTLIGEQPSCRKGHTNYFNWQWLGVGILLLEPLHDRPLLSVVISAGIHGNETAPVEIVQQILNGLFSNTITLSCRLLLIFGNPQALRENKRYIHADMNRMFGGRWQKILHATDESRRVDLLEQTMIQFFDKQDGGKIHLDMHTAIRGSHHIRFGVLPVRPIPWEQDQKFLNWLGVAGLEALVFHQSPLGSFSHFSCDRFNALSCTMELGKALPFGQNNLTQFTSTQKAITQLISTGSLLQDDAIHSPPLQYKVVQQIIRSNHQSFQLLVSPDTFNFTPFPKGTRLSQHDDTFVQKETEYILFPNPNVAVGLRAALLLELHKN</sequence>
<dbReference type="OrthoDB" id="8300214at2759"/>
<keyword evidence="2" id="KW-0056">Arginine metabolism</keyword>
<feature type="domain" description="AstE/AspA barrel-sandwich hybrid" evidence="6">
    <location>
        <begin position="262"/>
        <end position="329"/>
    </location>
</feature>
<keyword evidence="5" id="KW-0862">Zinc</keyword>
<dbReference type="GO" id="GO:0019544">
    <property type="term" value="P:L-arginine catabolic process to L-glutamate"/>
    <property type="evidence" value="ECO:0007669"/>
    <property type="project" value="InterPro"/>
</dbReference>
<dbReference type="GO" id="GO:0008270">
    <property type="term" value="F:zinc ion binding"/>
    <property type="evidence" value="ECO:0007669"/>
    <property type="project" value="InterPro"/>
</dbReference>
<evidence type="ECO:0000256" key="1">
    <source>
        <dbReference type="ARBA" id="ARBA00001947"/>
    </source>
</evidence>
<dbReference type="InterPro" id="IPR050178">
    <property type="entry name" value="AspA/AstE_fam"/>
</dbReference>
<evidence type="ECO:0008006" key="10">
    <source>
        <dbReference type="Google" id="ProtNLM"/>
    </source>
</evidence>
<dbReference type="GO" id="GO:0009017">
    <property type="term" value="F:succinylglutamate desuccinylase activity"/>
    <property type="evidence" value="ECO:0007669"/>
    <property type="project" value="InterPro"/>
</dbReference>
<dbReference type="NCBIfam" id="NF003706">
    <property type="entry name" value="PRK05324.1"/>
    <property type="match status" value="1"/>
</dbReference>
<organism evidence="8 9">
    <name type="scientific">Polysphondylium violaceum</name>
    <dbReference type="NCBI Taxonomy" id="133409"/>
    <lineage>
        <taxon>Eukaryota</taxon>
        <taxon>Amoebozoa</taxon>
        <taxon>Evosea</taxon>
        <taxon>Eumycetozoa</taxon>
        <taxon>Dictyostelia</taxon>
        <taxon>Dictyosteliales</taxon>
        <taxon>Dictyosteliaceae</taxon>
        <taxon>Polysphondylium</taxon>
    </lineage>
</organism>
<evidence type="ECO:0000256" key="3">
    <source>
        <dbReference type="ARBA" id="ARBA00022723"/>
    </source>
</evidence>
<comment type="caution">
    <text evidence="8">The sequence shown here is derived from an EMBL/GenBank/DDBJ whole genome shotgun (WGS) entry which is preliminary data.</text>
</comment>
<keyword evidence="9" id="KW-1185">Reference proteome</keyword>
<evidence type="ECO:0000256" key="4">
    <source>
        <dbReference type="ARBA" id="ARBA00022801"/>
    </source>
</evidence>
<dbReference type="Proteomes" id="UP000695562">
    <property type="component" value="Unassembled WGS sequence"/>
</dbReference>
<dbReference type="NCBIfam" id="TIGR03242">
    <property type="entry name" value="arg_catab_astE"/>
    <property type="match status" value="1"/>
</dbReference>
<reference evidence="8" key="1">
    <citation type="submission" date="2020-01" db="EMBL/GenBank/DDBJ databases">
        <title>Development of genomics and gene disruption for Polysphondylium violaceum indicates a role for the polyketide synthase stlB in stalk morphogenesis.</title>
        <authorList>
            <person name="Narita B."/>
            <person name="Kawabe Y."/>
            <person name="Kin K."/>
            <person name="Saito T."/>
            <person name="Gibbs R."/>
            <person name="Kuspa A."/>
            <person name="Muzny D."/>
            <person name="Queller D."/>
            <person name="Richards S."/>
            <person name="Strassman J."/>
            <person name="Sucgang R."/>
            <person name="Worley K."/>
            <person name="Schaap P."/>
        </authorList>
    </citation>
    <scope>NUCLEOTIDE SEQUENCE</scope>
    <source>
        <strain evidence="8">QSvi11</strain>
    </source>
</reference>
<dbReference type="EMBL" id="AJWJ01000334">
    <property type="protein sequence ID" value="KAF2071832.1"/>
    <property type="molecule type" value="Genomic_DNA"/>
</dbReference>
<dbReference type="PANTHER" id="PTHR15162:SF7">
    <property type="entry name" value="SUCCINYLGLUTAMATE DESUCCINYLASE"/>
    <property type="match status" value="1"/>
</dbReference>
<protein>
    <recommendedName>
        <fullName evidence="10">Succinylglutamate desuccinylase</fullName>
    </recommendedName>
</protein>
<feature type="domain" description="Succinylglutamate desuccinylase/Aspartoacylase catalytic" evidence="7">
    <location>
        <begin position="51"/>
        <end position="245"/>
    </location>
</feature>
<dbReference type="Pfam" id="PF24827">
    <property type="entry name" value="AstE_AspA_cat"/>
    <property type="match status" value="1"/>
</dbReference>
<gene>
    <name evidence="8" type="ORF">CYY_006849</name>
</gene>
<dbReference type="AlphaFoldDB" id="A0A8J4PPQ5"/>
<dbReference type="InterPro" id="IPR007036">
    <property type="entry name" value="Aste_AspA_hybrid_dom"/>
</dbReference>
<accession>A0A8J4PPQ5</accession>
<evidence type="ECO:0000259" key="6">
    <source>
        <dbReference type="Pfam" id="PF04952"/>
    </source>
</evidence>
<evidence type="ECO:0000259" key="7">
    <source>
        <dbReference type="Pfam" id="PF24827"/>
    </source>
</evidence>
<dbReference type="SUPFAM" id="SSF53187">
    <property type="entry name" value="Zn-dependent exopeptidases"/>
    <property type="match status" value="1"/>
</dbReference>
<evidence type="ECO:0000313" key="8">
    <source>
        <dbReference type="EMBL" id="KAF2071832.1"/>
    </source>
</evidence>